<evidence type="ECO:0000313" key="3">
    <source>
        <dbReference type="Proteomes" id="UP001197626"/>
    </source>
</evidence>
<proteinExistence type="predicted"/>
<keyword evidence="3" id="KW-1185">Reference proteome</keyword>
<keyword evidence="1" id="KW-0472">Membrane</keyword>
<evidence type="ECO:0000313" key="2">
    <source>
        <dbReference type="EMBL" id="UEX90854.1"/>
    </source>
</evidence>
<evidence type="ECO:0000256" key="1">
    <source>
        <dbReference type="SAM" id="Phobius"/>
    </source>
</evidence>
<dbReference type="RefSeq" id="WP_229293334.1">
    <property type="nucleotide sequence ID" value="NZ_CP086654.1"/>
</dbReference>
<dbReference type="Proteomes" id="UP001197626">
    <property type="component" value="Chromosome"/>
</dbReference>
<accession>A0ABY3PEY6</accession>
<keyword evidence="1" id="KW-1133">Transmembrane helix</keyword>
<feature type="transmembrane region" description="Helical" evidence="1">
    <location>
        <begin position="52"/>
        <end position="70"/>
    </location>
</feature>
<organism evidence="2 3">
    <name type="scientific">Staphylococcus ratti</name>
    <dbReference type="NCBI Taxonomy" id="2892440"/>
    <lineage>
        <taxon>Bacteria</taxon>
        <taxon>Bacillati</taxon>
        <taxon>Bacillota</taxon>
        <taxon>Bacilli</taxon>
        <taxon>Bacillales</taxon>
        <taxon>Staphylococcaceae</taxon>
        <taxon>Staphylococcus</taxon>
    </lineage>
</organism>
<protein>
    <recommendedName>
        <fullName evidence="4">Permease</fullName>
    </recommendedName>
</protein>
<dbReference type="EMBL" id="CP086654">
    <property type="protein sequence ID" value="UEX90854.1"/>
    <property type="molecule type" value="Genomic_DNA"/>
</dbReference>
<evidence type="ECO:0008006" key="4">
    <source>
        <dbReference type="Google" id="ProtNLM"/>
    </source>
</evidence>
<name>A0ABY3PEY6_9STAP</name>
<keyword evidence="1" id="KW-0812">Transmembrane</keyword>
<gene>
    <name evidence="2" type="ORF">LN051_04310</name>
</gene>
<reference evidence="2 3" key="1">
    <citation type="journal article" date="2022" name="Pathogens">
        <title>Staphylococcus ratti sp. nov. Isolated from a Lab Rat.</title>
        <authorList>
            <person name="Kovarovic V."/>
            <person name="Sedlacek I."/>
            <person name="Petras P."/>
            <person name="Kralova S."/>
            <person name="Maslanova I."/>
            <person name="Svec P."/>
            <person name="Neumann-Schaal M."/>
            <person name="Botka T."/>
            <person name="Gelbicova T."/>
            <person name="Stankova E."/>
            <person name="Doskar J."/>
            <person name="Pantucek R."/>
        </authorList>
    </citation>
    <scope>NUCLEOTIDE SEQUENCE [LARGE SCALE GENOMIC DNA]</scope>
    <source>
        <strain evidence="2 3">CCM 9025</strain>
    </source>
</reference>
<sequence>MFLIIILSLILACLIVIGIFQSTHWLFNLSAAAITIVIFLTDLWLNNWHNESFKIILLCLVIIIFEFYHLQVKMRRQRK</sequence>